<reference evidence="3" key="1">
    <citation type="submission" date="2015-01" db="EMBL/GenBank/DDBJ databases">
        <title>Flavisolibacter sp./LCS9/ whole genome sequencing.</title>
        <authorList>
            <person name="Kim M.K."/>
            <person name="Srinivasan S."/>
            <person name="Lee J.-J."/>
        </authorList>
    </citation>
    <scope>NUCLEOTIDE SEQUENCE [LARGE SCALE GENOMIC DNA]</scope>
    <source>
        <strain evidence="3">LCS9</strain>
    </source>
</reference>
<evidence type="ECO:0000256" key="1">
    <source>
        <dbReference type="SAM" id="SignalP"/>
    </source>
</evidence>
<dbReference type="SUPFAM" id="SSF51556">
    <property type="entry name" value="Metallo-dependent hydrolases"/>
    <property type="match status" value="1"/>
</dbReference>
<dbReference type="PANTHER" id="PTHR10443:SF12">
    <property type="entry name" value="DIPEPTIDASE"/>
    <property type="match status" value="1"/>
</dbReference>
<dbReference type="EMBL" id="CP011390">
    <property type="protein sequence ID" value="ANE51862.1"/>
    <property type="molecule type" value="Genomic_DNA"/>
</dbReference>
<dbReference type="OrthoDB" id="9804920at2"/>
<dbReference type="PANTHER" id="PTHR10443">
    <property type="entry name" value="MICROSOMAL DIPEPTIDASE"/>
    <property type="match status" value="1"/>
</dbReference>
<organism evidence="2 3">
    <name type="scientific">Flavisolibacter tropicus</name>
    <dbReference type="NCBI Taxonomy" id="1492898"/>
    <lineage>
        <taxon>Bacteria</taxon>
        <taxon>Pseudomonadati</taxon>
        <taxon>Bacteroidota</taxon>
        <taxon>Chitinophagia</taxon>
        <taxon>Chitinophagales</taxon>
        <taxon>Chitinophagaceae</taxon>
        <taxon>Flavisolibacter</taxon>
    </lineage>
</organism>
<dbReference type="GO" id="GO:0070573">
    <property type="term" value="F:metallodipeptidase activity"/>
    <property type="evidence" value="ECO:0007669"/>
    <property type="project" value="InterPro"/>
</dbReference>
<keyword evidence="3" id="KW-1185">Reference proteome</keyword>
<dbReference type="Gene3D" id="3.20.20.140">
    <property type="entry name" value="Metal-dependent hydrolases"/>
    <property type="match status" value="1"/>
</dbReference>
<evidence type="ECO:0000313" key="2">
    <source>
        <dbReference type="EMBL" id="ANE51862.1"/>
    </source>
</evidence>
<feature type="chain" id="PRO_5008001348" evidence="1">
    <location>
        <begin position="18"/>
        <end position="389"/>
    </location>
</feature>
<dbReference type="InterPro" id="IPR008257">
    <property type="entry name" value="Pept_M19"/>
</dbReference>
<accession>A0A172TXZ8</accession>
<dbReference type="PROSITE" id="PS51365">
    <property type="entry name" value="RENAL_DIPEPTIDASE_2"/>
    <property type="match status" value="1"/>
</dbReference>
<sequence>MFIRTCLLLCIATSSYAQSYQKLHQKALVVDTHNDILSAIMKGLNIENDLTGQTHSDIARWKKGGVDVQVFSVFCDERYGKGTAFAYANREIDSLYAIVKRNPKTLMLTTSPTELQKAVSQGKMACMIGVEGGHMIEDNLTYLDSLYKRGARYLTLTWNNSTSWATSAKDETAGTVTNAKKGLNDFGKQVVRRMNELGMMVDVSHIGEQTFWDVIATTTKPVIASHSCVYAICPHSRNLKDDQIKAIGKNGGVIQLNFYSGFLDSNYMKRKDAFLASRSNERDSLKAAGMTSYSIDEWISKKYPQEAEALRPTMSQLLDHIDYIVRLIGVDGVGLGSDFDGIESTPQHLDDVTTFPLITKALLERGYSEKDVKKILGENFLRVFKANSK</sequence>
<gene>
    <name evidence="2" type="ORF">SY85_16550</name>
</gene>
<dbReference type="Pfam" id="PF01244">
    <property type="entry name" value="Peptidase_M19"/>
    <property type="match status" value="1"/>
</dbReference>
<reference evidence="2 3" key="2">
    <citation type="journal article" date="2016" name="Int. J. Syst. Evol. Microbiol.">
        <title>Flavisolibacter tropicus sp. nov., isolated from tropical soil.</title>
        <authorList>
            <person name="Lee J.J."/>
            <person name="Kang M.S."/>
            <person name="Kim G.S."/>
            <person name="Lee C.S."/>
            <person name="Lim S."/>
            <person name="Lee J."/>
            <person name="Roh S.H."/>
            <person name="Kang H."/>
            <person name="Ha J.M."/>
            <person name="Bae S."/>
            <person name="Jung H.Y."/>
            <person name="Kim M.K."/>
        </authorList>
    </citation>
    <scope>NUCLEOTIDE SEQUENCE [LARGE SCALE GENOMIC DNA]</scope>
    <source>
        <strain evidence="2 3">LCS9</strain>
    </source>
</reference>
<feature type="signal peptide" evidence="1">
    <location>
        <begin position="1"/>
        <end position="17"/>
    </location>
</feature>
<dbReference type="InterPro" id="IPR032466">
    <property type="entry name" value="Metal_Hydrolase"/>
</dbReference>
<dbReference type="STRING" id="1492898.SY85_16550"/>
<proteinExistence type="predicted"/>
<dbReference type="Proteomes" id="UP000077177">
    <property type="component" value="Chromosome"/>
</dbReference>
<keyword evidence="1" id="KW-0732">Signal</keyword>
<dbReference type="AlphaFoldDB" id="A0A172TXZ8"/>
<protein>
    <submittedName>
        <fullName evidence="2">Dipeptidase</fullName>
    </submittedName>
</protein>
<dbReference type="GO" id="GO:0006508">
    <property type="term" value="P:proteolysis"/>
    <property type="evidence" value="ECO:0007669"/>
    <property type="project" value="InterPro"/>
</dbReference>
<dbReference type="CDD" id="cd01301">
    <property type="entry name" value="rDP_like"/>
    <property type="match status" value="1"/>
</dbReference>
<name>A0A172TXZ8_9BACT</name>
<dbReference type="KEGG" id="fla:SY85_16550"/>
<evidence type="ECO:0000313" key="3">
    <source>
        <dbReference type="Proteomes" id="UP000077177"/>
    </source>
</evidence>
<dbReference type="RefSeq" id="WP_066405997.1">
    <property type="nucleotide sequence ID" value="NZ_CP011390.1"/>
</dbReference>